<dbReference type="STRING" id="1317122.ATO12_15925"/>
<evidence type="ECO:0000313" key="2">
    <source>
        <dbReference type="Proteomes" id="UP000023541"/>
    </source>
</evidence>
<proteinExistence type="predicted"/>
<comment type="caution">
    <text evidence="1">The sequence shown here is derived from an EMBL/GenBank/DDBJ whole genome shotgun (WGS) entry which is preliminary data.</text>
</comment>
<sequence>MNKHLKEISVRGRYAIGLSCIKLLLRERNLHHSEFSRTLFRKLGEFTQAKKLDVWEEEVKAYLPYNETSDETISDLQKFNTFCKEYNSSIDKNWYKGVSLEILEASFYDELIEFYKKPENRTIKKVAELCESIGRAEMYGAMSKGNSKLTLKYSNEILEITGLVSEFDFQKIAKEYPFSKGDGWGKTFNIKTFKRK</sequence>
<reference evidence="1 2" key="1">
    <citation type="submission" date="2014-04" db="EMBL/GenBank/DDBJ databases">
        <title>Aquimarina sp. 22II-S11-z7 Genome Sequencing.</title>
        <authorList>
            <person name="Lai Q."/>
        </authorList>
    </citation>
    <scope>NUCLEOTIDE SEQUENCE [LARGE SCALE GENOMIC DNA]</scope>
    <source>
        <strain evidence="1 2">22II-S11-z7</strain>
    </source>
</reference>
<dbReference type="OrthoDB" id="1364342at2"/>
<evidence type="ECO:0000313" key="1">
    <source>
        <dbReference type="EMBL" id="EZH73427.1"/>
    </source>
</evidence>
<keyword evidence="2" id="KW-1185">Reference proteome</keyword>
<dbReference type="AlphaFoldDB" id="A0A023BTT8"/>
<dbReference type="RefSeq" id="WP_034242131.1">
    <property type="nucleotide sequence ID" value="NZ_AQRA01000005.1"/>
</dbReference>
<accession>A0A023BTT8</accession>
<organism evidence="1 2">
    <name type="scientific">Aquimarina atlantica</name>
    <dbReference type="NCBI Taxonomy" id="1317122"/>
    <lineage>
        <taxon>Bacteria</taxon>
        <taxon>Pseudomonadati</taxon>
        <taxon>Bacteroidota</taxon>
        <taxon>Flavobacteriia</taxon>
        <taxon>Flavobacteriales</taxon>
        <taxon>Flavobacteriaceae</taxon>
        <taxon>Aquimarina</taxon>
    </lineage>
</organism>
<dbReference type="eggNOG" id="ENOG502ZQ0V">
    <property type="taxonomic scope" value="Bacteria"/>
</dbReference>
<protein>
    <submittedName>
        <fullName evidence="1">Uncharacterized protein</fullName>
    </submittedName>
</protein>
<name>A0A023BTT8_9FLAO</name>
<dbReference type="EMBL" id="AQRA01000005">
    <property type="protein sequence ID" value="EZH73427.1"/>
    <property type="molecule type" value="Genomic_DNA"/>
</dbReference>
<gene>
    <name evidence="1" type="ORF">ATO12_15925</name>
</gene>
<dbReference type="Proteomes" id="UP000023541">
    <property type="component" value="Unassembled WGS sequence"/>
</dbReference>